<dbReference type="PROSITE" id="PS00455">
    <property type="entry name" value="AMP_BINDING"/>
    <property type="match status" value="1"/>
</dbReference>
<dbReference type="SUPFAM" id="SSF51735">
    <property type="entry name" value="NAD(P)-binding Rossmann-fold domains"/>
    <property type="match status" value="1"/>
</dbReference>
<evidence type="ECO:0000256" key="1">
    <source>
        <dbReference type="ARBA" id="ARBA00022450"/>
    </source>
</evidence>
<dbReference type="InterPro" id="IPR020845">
    <property type="entry name" value="AMP-binding_CS"/>
</dbReference>
<dbReference type="InterPro" id="IPR000873">
    <property type="entry name" value="AMP-dep_synth/lig_dom"/>
</dbReference>
<reference evidence="4 5" key="1">
    <citation type="journal article" date="2017" name="Infect. Genet. Evol.">
        <title>The new phylogeny of the genus Mycobacterium: The old and the news.</title>
        <authorList>
            <person name="Tortoli E."/>
            <person name="Fedrizzi T."/>
            <person name="Meehan C.J."/>
            <person name="Trovato A."/>
            <person name="Grottola A."/>
            <person name="Giacobazzi E."/>
            <person name="Serpini G.F."/>
            <person name="Tagliazucchi S."/>
            <person name="Fabio A."/>
            <person name="Bettua C."/>
            <person name="Bertorelli R."/>
            <person name="Frascaro F."/>
            <person name="De Sanctis V."/>
            <person name="Pecorari M."/>
            <person name="Jousson O."/>
            <person name="Segata N."/>
            <person name="Cirillo D.M."/>
        </authorList>
    </citation>
    <scope>NUCLEOTIDE SEQUENCE [LARGE SCALE GENOMIC DNA]</scope>
    <source>
        <strain evidence="4 5">CIP1034565</strain>
    </source>
</reference>
<keyword evidence="1" id="KW-0596">Phosphopantetheine</keyword>
<evidence type="ECO:0000313" key="4">
    <source>
        <dbReference type="EMBL" id="PIB77290.1"/>
    </source>
</evidence>
<sequence length="1370" mass="144054">MSRSQRNIYNGVLQDGDPRLYLIGRRYRFRPVGVAAVLSALKATIRANPIHLCVLEPNGDDYPALRRKLRAEDLVEVCADGAECAAAADLCAAWETGLAGAPLVRYIIRTSRDGAVCGLDAYCHHILLDGGGTGVVEEHLGRALAGDTDFASTAEGFSALQEAHRHEADRIDEALERLAAVTARELAADARADVVPAGQTPGHASRGVLTEVATVDGADYEALQALADEREVPLNVLVAAAAVAVDAGARSGTDILVVHAIDNRFGEAALDVASCLVNSIAQKVRFAPFDSVGDVVSGMDRGYVKALRRRWLREERYRRMYLAINRTTGVEALTLNFLAAPCAPALRPHLTEPPATTDIGPIESLTVAAVVDDVERRLQITIWNREDAPATTHRGVGERIAGALGSFATGWERPVAATVGQWQVLTDGGTLADGEQAAPAPGTAPAWFADPMRPAALDLSRLRPWLAWLEAAQTAPGEVLVLTDDNTDRTVDLLLACHLAGCAYSPCDTAEQAAARARRIAESGFAARVVHPAAVSLRLDVDDATAGRVAARLAAVAADPELSRRTAYVMPTSGSTGEPKLVRISHGALAGFCDGIGAAYGWGPSDTVLQCAPLTSDISVEEIFGAVSAGARLRRSTATRSGDLQALCRDLLSTRATVADLPTALWHLLCDDPDAIASLGGTALRQLVIGGEPVRSSAVDNWCKSPATAAISLISTYGPTETTVIASYLPLPPGHDPGVRSRLGRPLVANTVHIAFGEVVIIGELVAAGYLGADAEAFGAVVAADGTRWRAYATGDRVAVADGHPVFRGRRDALVKISGRRIDTADISRRIGADTEITDLAVEVADGALGVWFSTHRSRAEGADPATAARVRAVLAAAGVPSYFVAGIAAIPRKLGGKVDRTALPEPTGGSAAGDGEAERLAGALADLWGAALGRPIGVGSSLLDEGVGSLDLIKILPPTRQLLGWQLSIFDLISADTAANLAEATPNNATTMPQETVAEVDADMRAVERRRALPRVAAEPALTRSDTIVVLGASGTLGRGFAEAVLDARRSGATHPEVVLAMRSALPDGDPWSALASAPGVRLERMPQGFGPAQIDALLRDTGAAALVNCIGSADMLAPYADLRPANLDIVPITIDACLRRSVSLVHLSTSVLVDDVCAARVVDPRQAPYPYAAVKAVAELAMADAPEDLDFTMVRLPRVLGEPAQLAESNDILVSIVDACAALGARPLLSAREEVTTGRAAAQAILSRLADGDTLPRLGRDITALRGTVVDYREFLAGFADRAMDAAEWKHRLDTSSWARRHPQRWSIIDGWLSLGALLGGRTYAEFLAQRPAVELDIRSVTELQAPPGPLRELLGTVAPQNSGTFPS</sequence>
<dbReference type="Gene3D" id="3.30.559.10">
    <property type="entry name" value="Chloramphenicol acetyltransferase-like domain"/>
    <property type="match status" value="1"/>
</dbReference>
<dbReference type="Gene3D" id="3.30.559.30">
    <property type="entry name" value="Nonribosomal peptide synthetase, condensation domain"/>
    <property type="match status" value="1"/>
</dbReference>
<dbReference type="EMBL" id="PDCN02000002">
    <property type="protein sequence ID" value="PIB77290.1"/>
    <property type="molecule type" value="Genomic_DNA"/>
</dbReference>
<dbReference type="PANTHER" id="PTHR45527">
    <property type="entry name" value="NONRIBOSOMAL PEPTIDE SYNTHETASE"/>
    <property type="match status" value="1"/>
</dbReference>
<dbReference type="SUPFAM" id="SSF56801">
    <property type="entry name" value="Acetyl-CoA synthetase-like"/>
    <property type="match status" value="1"/>
</dbReference>
<dbReference type="Gene3D" id="3.40.50.12780">
    <property type="entry name" value="N-terminal domain of ligase-like"/>
    <property type="match status" value="1"/>
</dbReference>
<name>A0A2G5PGL3_9MYCO</name>
<dbReference type="InterPro" id="IPR023213">
    <property type="entry name" value="CAT-like_dom_sf"/>
</dbReference>
<keyword evidence="5" id="KW-1185">Reference proteome</keyword>
<dbReference type="GO" id="GO:0031177">
    <property type="term" value="F:phosphopantetheine binding"/>
    <property type="evidence" value="ECO:0007669"/>
    <property type="project" value="TreeGrafter"/>
</dbReference>
<proteinExistence type="predicted"/>
<dbReference type="STRING" id="85968.GCA_900073015_01925"/>
<dbReference type="GO" id="GO:0043041">
    <property type="term" value="P:amino acid activation for nonribosomal peptide biosynthetic process"/>
    <property type="evidence" value="ECO:0007669"/>
    <property type="project" value="TreeGrafter"/>
</dbReference>
<dbReference type="Proteomes" id="UP000230551">
    <property type="component" value="Unassembled WGS sequence"/>
</dbReference>
<dbReference type="SUPFAM" id="SSF47336">
    <property type="entry name" value="ACP-like"/>
    <property type="match status" value="1"/>
</dbReference>
<dbReference type="Pfam" id="PF00501">
    <property type="entry name" value="AMP-binding"/>
    <property type="match status" value="1"/>
</dbReference>
<dbReference type="SUPFAM" id="SSF52777">
    <property type="entry name" value="CoA-dependent acyltransferases"/>
    <property type="match status" value="2"/>
</dbReference>
<keyword evidence="2" id="KW-0597">Phosphoprotein</keyword>
<protein>
    <submittedName>
        <fullName evidence="4">Peptide synthase</fullName>
    </submittedName>
</protein>
<dbReference type="InterPro" id="IPR045851">
    <property type="entry name" value="AMP-bd_C_sf"/>
</dbReference>
<dbReference type="Gene3D" id="3.40.50.720">
    <property type="entry name" value="NAD(P)-binding Rossmann-like Domain"/>
    <property type="match status" value="1"/>
</dbReference>
<dbReference type="InterPro" id="IPR036291">
    <property type="entry name" value="NAD(P)-bd_dom_sf"/>
</dbReference>
<dbReference type="PANTHER" id="PTHR45527:SF1">
    <property type="entry name" value="FATTY ACID SYNTHASE"/>
    <property type="match status" value="1"/>
</dbReference>
<feature type="domain" description="AMP-dependent synthetase/ligase" evidence="3">
    <location>
        <begin position="467"/>
        <end position="770"/>
    </location>
</feature>
<evidence type="ECO:0000256" key="2">
    <source>
        <dbReference type="ARBA" id="ARBA00022553"/>
    </source>
</evidence>
<gene>
    <name evidence="4" type="ORF">CQY22_002365</name>
</gene>
<dbReference type="InterPro" id="IPR036736">
    <property type="entry name" value="ACP-like_sf"/>
</dbReference>
<evidence type="ECO:0000259" key="3">
    <source>
        <dbReference type="Pfam" id="PF00501"/>
    </source>
</evidence>
<comment type="caution">
    <text evidence="4">The sequence shown here is derived from an EMBL/GenBank/DDBJ whole genome shotgun (WGS) entry which is preliminary data.</text>
</comment>
<dbReference type="GO" id="GO:0005829">
    <property type="term" value="C:cytosol"/>
    <property type="evidence" value="ECO:0007669"/>
    <property type="project" value="TreeGrafter"/>
</dbReference>
<dbReference type="Gene3D" id="3.30.300.30">
    <property type="match status" value="1"/>
</dbReference>
<accession>A0A2G5PGL3</accession>
<organism evidence="4 5">
    <name type="scientific">Mycolicibacterium brumae</name>
    <dbReference type="NCBI Taxonomy" id="85968"/>
    <lineage>
        <taxon>Bacteria</taxon>
        <taxon>Bacillati</taxon>
        <taxon>Actinomycetota</taxon>
        <taxon>Actinomycetes</taxon>
        <taxon>Mycobacteriales</taxon>
        <taxon>Mycobacteriaceae</taxon>
        <taxon>Mycolicibacterium</taxon>
    </lineage>
</organism>
<dbReference type="GO" id="GO:0044550">
    <property type="term" value="P:secondary metabolite biosynthetic process"/>
    <property type="evidence" value="ECO:0007669"/>
    <property type="project" value="TreeGrafter"/>
</dbReference>
<dbReference type="InterPro" id="IPR042099">
    <property type="entry name" value="ANL_N_sf"/>
</dbReference>
<dbReference type="OrthoDB" id="2472181at2"/>
<evidence type="ECO:0000313" key="5">
    <source>
        <dbReference type="Proteomes" id="UP000230551"/>
    </source>
</evidence>